<dbReference type="InterPro" id="IPR007059">
    <property type="entry name" value="DmsC"/>
</dbReference>
<evidence type="ECO:0000256" key="1">
    <source>
        <dbReference type="SAM" id="Phobius"/>
    </source>
</evidence>
<feature type="transmembrane region" description="Helical" evidence="1">
    <location>
        <begin position="151"/>
        <end position="169"/>
    </location>
</feature>
<feature type="transmembrane region" description="Helical" evidence="1">
    <location>
        <begin position="38"/>
        <end position="63"/>
    </location>
</feature>
<accession>A0ABX2T6W2</accession>
<evidence type="ECO:0000313" key="3">
    <source>
        <dbReference type="Proteomes" id="UP000584642"/>
    </source>
</evidence>
<feature type="transmembrane region" description="Helical" evidence="1">
    <location>
        <begin position="7"/>
        <end position="32"/>
    </location>
</feature>
<comment type="caution">
    <text evidence="2">The sequence shown here is derived from an EMBL/GenBank/DDBJ whole genome shotgun (WGS) entry which is preliminary data.</text>
</comment>
<name>A0ABX2T6W2_9PROT</name>
<dbReference type="Proteomes" id="UP000584642">
    <property type="component" value="Unassembled WGS sequence"/>
</dbReference>
<feature type="transmembrane region" description="Helical" evidence="1">
    <location>
        <begin position="251"/>
        <end position="269"/>
    </location>
</feature>
<feature type="transmembrane region" description="Helical" evidence="1">
    <location>
        <begin position="84"/>
        <end position="104"/>
    </location>
</feature>
<dbReference type="PANTHER" id="PTHR38095">
    <property type="entry name" value="ANAEROBIC DIMETHYL SULFOXIDE REDUCTASE CHAIN YNFH"/>
    <property type="match status" value="1"/>
</dbReference>
<keyword evidence="1" id="KW-0812">Transmembrane</keyword>
<protein>
    <submittedName>
        <fullName evidence="2">Dimethyl sulfoxide reductase anchor subunit</fullName>
    </submittedName>
</protein>
<feature type="transmembrane region" description="Helical" evidence="1">
    <location>
        <begin position="110"/>
        <end position="130"/>
    </location>
</feature>
<dbReference type="Pfam" id="PF04976">
    <property type="entry name" value="DmsC"/>
    <property type="match status" value="1"/>
</dbReference>
<dbReference type="EMBL" id="JABFDB010000006">
    <property type="protein sequence ID" value="NYZ20069.1"/>
    <property type="molecule type" value="Genomic_DNA"/>
</dbReference>
<feature type="transmembrane region" description="Helical" evidence="1">
    <location>
        <begin position="175"/>
        <end position="191"/>
    </location>
</feature>
<evidence type="ECO:0000313" key="2">
    <source>
        <dbReference type="EMBL" id="NYZ20069.1"/>
    </source>
</evidence>
<reference evidence="2 3" key="1">
    <citation type="submission" date="2020-05" db="EMBL/GenBank/DDBJ databases">
        <title>Azospirillum oleiclasticum sp. nov, a nitrogen-fixing and heavy crude oil-emulsifying bacterium isolated from the crude oil of Yumen Oilfield.</title>
        <authorList>
            <person name="Wu D."/>
            <person name="Cai M."/>
            <person name="Zhang X."/>
        </authorList>
    </citation>
    <scope>NUCLEOTIDE SEQUENCE [LARGE SCALE GENOMIC DNA]</scope>
    <source>
        <strain evidence="2 3">ROY-1-1-2</strain>
    </source>
</reference>
<keyword evidence="1" id="KW-1133">Transmembrane helix</keyword>
<sequence length="316" mass="33351">MHPAFSIIFFTTASGAGYGLLFALGLLVPLGLLPQGSGFGFVALAVGLGLVTAGLLSSMLHLGHPERAWRALSQWRSSWLSREGVMSLLTYAPAAVFGIAWVFFGEPGGVAGLFGWLMAALALVTVYCTAMIYASLKTIRQWHNPYVPPNYLLLSLASGLLLANTLAALFGGARGWLLVLGALALAAAWVAKEAYWRAFGTAGPTATPESATGLGRLGRVRLLEAPHSEENYLLKEMGFRAGREHAERLRMIARGAGFAAPLALTLLAWLTGGVVAAVLLVVAVLAAAAGLIAERWLFFAEAKHTVINYYGGARAA</sequence>
<organism evidence="2 3">
    <name type="scientific">Azospirillum oleiclasticum</name>
    <dbReference type="NCBI Taxonomy" id="2735135"/>
    <lineage>
        <taxon>Bacteria</taxon>
        <taxon>Pseudomonadati</taxon>
        <taxon>Pseudomonadota</taxon>
        <taxon>Alphaproteobacteria</taxon>
        <taxon>Rhodospirillales</taxon>
        <taxon>Azospirillaceae</taxon>
        <taxon>Azospirillum</taxon>
    </lineage>
</organism>
<keyword evidence="1" id="KW-0472">Membrane</keyword>
<dbReference type="RefSeq" id="WP_180281845.1">
    <property type="nucleotide sequence ID" value="NZ_JABFDB010000006.1"/>
</dbReference>
<keyword evidence="3" id="KW-1185">Reference proteome</keyword>
<gene>
    <name evidence="2" type="ORF">HND93_10115</name>
</gene>
<feature type="transmembrane region" description="Helical" evidence="1">
    <location>
        <begin position="275"/>
        <end position="293"/>
    </location>
</feature>
<dbReference type="PANTHER" id="PTHR38095:SF1">
    <property type="entry name" value="ANAEROBIC DIMETHYL SULFOXIDE REDUCTASE CHAIN YNFH"/>
    <property type="match status" value="1"/>
</dbReference>
<proteinExistence type="predicted"/>